<evidence type="ECO:0000313" key="4">
    <source>
        <dbReference type="Proteomes" id="UP000186303"/>
    </source>
</evidence>
<dbReference type="AlphaFoldDB" id="A0A1M8A5C1"/>
<reference evidence="4" key="1">
    <citation type="journal article" date="2017" name="Nucleic Acids Res.">
        <title>Proteogenomics produces comprehensive and highly accurate protein-coding gene annotation in a complete genome assembly of Malassezia sympodialis.</title>
        <authorList>
            <person name="Zhu Y."/>
            <person name="Engstroem P.G."/>
            <person name="Tellgren-Roth C."/>
            <person name="Baudo C.D."/>
            <person name="Kennell J.C."/>
            <person name="Sun S."/>
            <person name="Billmyre R.B."/>
            <person name="Schroeder M.S."/>
            <person name="Andersson A."/>
            <person name="Holm T."/>
            <person name="Sigurgeirsson B."/>
            <person name="Wu G."/>
            <person name="Sankaranarayanan S.R."/>
            <person name="Siddharthan R."/>
            <person name="Sanyal K."/>
            <person name="Lundeberg J."/>
            <person name="Nystedt B."/>
            <person name="Boekhout T."/>
            <person name="Dawson T.L. Jr."/>
            <person name="Heitman J."/>
            <person name="Scheynius A."/>
            <person name="Lehtioe J."/>
        </authorList>
    </citation>
    <scope>NUCLEOTIDE SEQUENCE [LARGE SCALE GENOMIC DNA]</scope>
    <source>
        <strain evidence="4">ATCC 42132</strain>
    </source>
</reference>
<keyword evidence="2" id="KW-0472">Membrane</keyword>
<dbReference type="VEuPathDB" id="FungiDB:MSYG_1988"/>
<dbReference type="Proteomes" id="UP000186303">
    <property type="component" value="Chromosome 3"/>
</dbReference>
<sequence length="426" mass="44213">MPESRRSELSSGTTMKSLWTLVAVALLLTGAFNVNAQYSATYVPGSNLPKISEKGQAGTNACGEGSDPNSECQNLYVNSATDFCLWGAPGPGMEGVGAAERKVVSYCTKSGRGTRVIPPGTLKSVHFVKTPNYVQVSGMADFSKMFINSDGGGGELDPHGEDGMGNPIGGLVFTNAFGHKLVQAHEWHSFMDPKSYCLRVCKDSNSAWDYCKNIYDELGCNFNMPTGPDDGNDFESCEGDSAQIVGVYTENGVVSTFFQSQTLQGQSIPPPKPAPPVSQCKPFASSELEGSVKAPFANAGMANPARASSSKSSSAASSSTSSSTSPSTSSSSSSMSSRNSAGVPLLLTTSSSASLQSSSTSSSSSPTSSPSSSRSTTTVTSSDSLIEGLQFGQNGATFMPSFTYGSLATVLLTLVLLVGYGGDYLL</sequence>
<organism evidence="3 4">
    <name type="scientific">Malassezia sympodialis (strain ATCC 42132)</name>
    <name type="common">Atopic eczema-associated yeast</name>
    <dbReference type="NCBI Taxonomy" id="1230383"/>
    <lineage>
        <taxon>Eukaryota</taxon>
        <taxon>Fungi</taxon>
        <taxon>Dikarya</taxon>
        <taxon>Basidiomycota</taxon>
        <taxon>Ustilaginomycotina</taxon>
        <taxon>Malasseziomycetes</taxon>
        <taxon>Malasseziales</taxon>
        <taxon>Malasseziaceae</taxon>
        <taxon>Malassezia</taxon>
    </lineage>
</organism>
<evidence type="ECO:0000256" key="1">
    <source>
        <dbReference type="SAM" id="MobiDB-lite"/>
    </source>
</evidence>
<feature type="compositionally biased region" description="Low complexity" evidence="1">
    <location>
        <begin position="307"/>
        <end position="337"/>
    </location>
</feature>
<dbReference type="STRING" id="1230383.A0A1M8A5C1"/>
<feature type="region of interest" description="Disordered" evidence="1">
    <location>
        <begin position="354"/>
        <end position="380"/>
    </location>
</feature>
<feature type="transmembrane region" description="Helical" evidence="2">
    <location>
        <begin position="402"/>
        <end position="422"/>
    </location>
</feature>
<proteinExistence type="predicted"/>
<keyword evidence="2" id="KW-1133">Transmembrane helix</keyword>
<gene>
    <name evidence="3" type="ORF">MSYG_1988</name>
</gene>
<evidence type="ECO:0000256" key="2">
    <source>
        <dbReference type="SAM" id="Phobius"/>
    </source>
</evidence>
<evidence type="ECO:0008006" key="5">
    <source>
        <dbReference type="Google" id="ProtNLM"/>
    </source>
</evidence>
<dbReference type="OMA" id="NTCARNT"/>
<dbReference type="EMBL" id="LT671823">
    <property type="protein sequence ID" value="SHO77646.1"/>
    <property type="molecule type" value="Genomic_DNA"/>
</dbReference>
<feature type="region of interest" description="Disordered" evidence="1">
    <location>
        <begin position="302"/>
        <end position="341"/>
    </location>
</feature>
<name>A0A1M8A5C1_MALS4</name>
<dbReference type="OrthoDB" id="2564904at2759"/>
<keyword evidence="2" id="KW-0812">Transmembrane</keyword>
<evidence type="ECO:0000313" key="3">
    <source>
        <dbReference type="EMBL" id="SHO77646.1"/>
    </source>
</evidence>
<protein>
    <recommendedName>
        <fullName evidence="5">Mannoprotein</fullName>
    </recommendedName>
</protein>
<feature type="region of interest" description="Disordered" evidence="1">
    <location>
        <begin position="263"/>
        <end position="284"/>
    </location>
</feature>
<accession>A0A1M8A5C1</accession>
<keyword evidence="4" id="KW-1185">Reference proteome</keyword>